<accession>A0ABD3QB49</accession>
<sequence>MHSTTRPHQLALRSNHQLRPTEPSQANLNKHEMEKNTSVTFSQNDKQGSRSDIVGAQQSPPFAAVAIANGTVTPIQQLRDRSPSINEESPSTQQQSKKHEGKNHFPFYFDTLKDTHVVTPSPLTHDSASEQPFSSSQRQEFVQERTKIKAKSVNTLQYYYEAGMSRGISAQNEFGSKEKGCFTQSLRNLTFRDMLDEGDGKEGDLNLHLRNEQWKVFRMSACGTQEGDDEEGNSALMFTPEHRSGSVSGSKRVPTLSLTHSIDNMGGQDTVSSGNNNTKNTNGFPLTPTMTTTNYAQSTGTPQPLRNLVGSHRGCVSAYDLAVFRRAASRIKISPQMPSPGASNCIVPPQSSQQRPGETRGDHALPPFIIETEWYLRSSKSDS</sequence>
<evidence type="ECO:0000313" key="2">
    <source>
        <dbReference type="EMBL" id="KAL3797269.1"/>
    </source>
</evidence>
<evidence type="ECO:0000313" key="3">
    <source>
        <dbReference type="Proteomes" id="UP001516023"/>
    </source>
</evidence>
<gene>
    <name evidence="2" type="ORF">HJC23_004561</name>
</gene>
<feature type="compositionally biased region" description="Polar residues" evidence="1">
    <location>
        <begin position="83"/>
        <end position="95"/>
    </location>
</feature>
<protein>
    <submittedName>
        <fullName evidence="2">Uncharacterized protein</fullName>
    </submittedName>
</protein>
<comment type="caution">
    <text evidence="2">The sequence shown here is derived from an EMBL/GenBank/DDBJ whole genome shotgun (WGS) entry which is preliminary data.</text>
</comment>
<feature type="region of interest" description="Disordered" evidence="1">
    <location>
        <begin position="261"/>
        <end position="286"/>
    </location>
</feature>
<feature type="compositionally biased region" description="Low complexity" evidence="1">
    <location>
        <begin position="272"/>
        <end position="283"/>
    </location>
</feature>
<keyword evidence="3" id="KW-1185">Reference proteome</keyword>
<dbReference type="EMBL" id="JABMIG020000056">
    <property type="protein sequence ID" value="KAL3797269.1"/>
    <property type="molecule type" value="Genomic_DNA"/>
</dbReference>
<feature type="region of interest" description="Disordered" evidence="1">
    <location>
        <begin position="334"/>
        <end position="366"/>
    </location>
</feature>
<reference evidence="2 3" key="1">
    <citation type="journal article" date="2020" name="G3 (Bethesda)">
        <title>Improved Reference Genome for Cyclotella cryptica CCMP332, a Model for Cell Wall Morphogenesis, Salinity Adaptation, and Lipid Production in Diatoms (Bacillariophyta).</title>
        <authorList>
            <person name="Roberts W.R."/>
            <person name="Downey K.M."/>
            <person name="Ruck E.C."/>
            <person name="Traller J.C."/>
            <person name="Alverson A.J."/>
        </authorList>
    </citation>
    <scope>NUCLEOTIDE SEQUENCE [LARGE SCALE GENOMIC DNA]</scope>
    <source>
        <strain evidence="2 3">CCMP332</strain>
    </source>
</reference>
<feature type="region of interest" description="Disordered" evidence="1">
    <location>
        <begin position="1"/>
        <end position="54"/>
    </location>
</feature>
<feature type="compositionally biased region" description="Polar residues" evidence="1">
    <location>
        <begin position="261"/>
        <end position="271"/>
    </location>
</feature>
<feature type="region of interest" description="Disordered" evidence="1">
    <location>
        <begin position="79"/>
        <end position="101"/>
    </location>
</feature>
<feature type="compositionally biased region" description="Polar residues" evidence="1">
    <location>
        <begin position="1"/>
        <end position="28"/>
    </location>
</feature>
<dbReference type="AlphaFoldDB" id="A0ABD3QB49"/>
<organism evidence="2 3">
    <name type="scientific">Cyclotella cryptica</name>
    <dbReference type="NCBI Taxonomy" id="29204"/>
    <lineage>
        <taxon>Eukaryota</taxon>
        <taxon>Sar</taxon>
        <taxon>Stramenopiles</taxon>
        <taxon>Ochrophyta</taxon>
        <taxon>Bacillariophyta</taxon>
        <taxon>Coscinodiscophyceae</taxon>
        <taxon>Thalassiosirophycidae</taxon>
        <taxon>Stephanodiscales</taxon>
        <taxon>Stephanodiscaceae</taxon>
        <taxon>Cyclotella</taxon>
    </lineage>
</organism>
<feature type="compositionally biased region" description="Polar residues" evidence="1">
    <location>
        <begin position="36"/>
        <end position="46"/>
    </location>
</feature>
<proteinExistence type="predicted"/>
<evidence type="ECO:0000256" key="1">
    <source>
        <dbReference type="SAM" id="MobiDB-lite"/>
    </source>
</evidence>
<name>A0ABD3QB49_9STRA</name>
<dbReference type="Proteomes" id="UP001516023">
    <property type="component" value="Unassembled WGS sequence"/>
</dbReference>